<dbReference type="GO" id="GO:0042802">
    <property type="term" value="F:identical protein binding"/>
    <property type="evidence" value="ECO:0007669"/>
    <property type="project" value="TreeGrafter"/>
</dbReference>
<organism evidence="3 4">
    <name type="scientific">Desulfitobacterium hafniense DP7</name>
    <dbReference type="NCBI Taxonomy" id="537010"/>
    <lineage>
        <taxon>Bacteria</taxon>
        <taxon>Bacillati</taxon>
        <taxon>Bacillota</taxon>
        <taxon>Clostridia</taxon>
        <taxon>Eubacteriales</taxon>
        <taxon>Desulfitobacteriaceae</taxon>
        <taxon>Desulfitobacterium</taxon>
    </lineage>
</organism>
<keyword evidence="1" id="KW-0812">Transmembrane</keyword>
<dbReference type="Gene3D" id="3.30.565.10">
    <property type="entry name" value="Histidine kinase-like ATPase, C-terminal domain"/>
    <property type="match status" value="1"/>
</dbReference>
<dbReference type="EMBL" id="AFZX01000100">
    <property type="protein sequence ID" value="EHL05432.1"/>
    <property type="molecule type" value="Genomic_DNA"/>
</dbReference>
<name>G9XSD6_DESHA</name>
<sequence>MIMKTNIYKTTIAFFMLQSVLIVILLNNNYMKNSDYLQSSLSEWVELLLGLVIVLMNLGAVIIARILYLSGIEAEQLKTTALKYNHMLTQNRIYQQHHHDLKNHLTVILGLLSQEKLTELRDYLQSYLNTVNDALLRINSGLDELDILLSAKIQDAKRNETEVKLIIRDPIQCSSKKVLDLVAIVGNVVDNALEAVKSLKPSQREATWSIRKDPVDYIFEFSNPLLLANQTAEGDFFEEGFGTKGEGRGHGLSITKKLTEKMEGTIRIDTSKGQFKVIIEIPRHKLER</sequence>
<dbReference type="SUPFAM" id="SSF55874">
    <property type="entry name" value="ATPase domain of HSP90 chaperone/DNA topoisomerase II/histidine kinase"/>
    <property type="match status" value="1"/>
</dbReference>
<evidence type="ECO:0000313" key="3">
    <source>
        <dbReference type="EMBL" id="EHL05432.1"/>
    </source>
</evidence>
<feature type="transmembrane region" description="Helical" evidence="1">
    <location>
        <begin position="47"/>
        <end position="68"/>
    </location>
</feature>
<reference evidence="3 4" key="1">
    <citation type="submission" date="2011-08" db="EMBL/GenBank/DDBJ databases">
        <authorList>
            <person name="Weinstock G."/>
            <person name="Sodergren E."/>
            <person name="Clifton S."/>
            <person name="Fulton L."/>
            <person name="Fulton B."/>
            <person name="Courtney L."/>
            <person name="Fronick C."/>
            <person name="Harrison M."/>
            <person name="Strong C."/>
            <person name="Farmer C."/>
            <person name="Delahaunty K."/>
            <person name="Markovic C."/>
            <person name="Hall O."/>
            <person name="Minx P."/>
            <person name="Tomlinson C."/>
            <person name="Mitreva M."/>
            <person name="Hou S."/>
            <person name="Chen J."/>
            <person name="Wollam A."/>
            <person name="Pepin K.H."/>
            <person name="Johnson M."/>
            <person name="Bhonagiri V."/>
            <person name="Zhang X."/>
            <person name="Suruliraj S."/>
            <person name="Warren W."/>
            <person name="Chinwalla A."/>
            <person name="Mardis E.R."/>
            <person name="Wilson R.K."/>
        </authorList>
    </citation>
    <scope>NUCLEOTIDE SEQUENCE [LARGE SCALE GENOMIC DNA]</scope>
    <source>
        <strain evidence="3 4">DP7</strain>
    </source>
</reference>
<evidence type="ECO:0000313" key="4">
    <source>
        <dbReference type="Proteomes" id="UP000004416"/>
    </source>
</evidence>
<dbReference type="PATRIC" id="fig|537010.4.peg.3635"/>
<comment type="caution">
    <text evidence="3">The sequence shown here is derived from an EMBL/GenBank/DDBJ whole genome shotgun (WGS) entry which is preliminary data.</text>
</comment>
<feature type="transmembrane region" description="Helical" evidence="1">
    <location>
        <begin position="7"/>
        <end position="27"/>
    </location>
</feature>
<keyword evidence="3" id="KW-0418">Kinase</keyword>
<gene>
    <name evidence="3" type="ORF">HMPREF0322_03885</name>
</gene>
<dbReference type="GO" id="GO:0016301">
    <property type="term" value="F:kinase activity"/>
    <property type="evidence" value="ECO:0007669"/>
    <property type="project" value="UniProtKB-KW"/>
</dbReference>
<dbReference type="AlphaFoldDB" id="G9XSD6"/>
<dbReference type="Proteomes" id="UP000004416">
    <property type="component" value="Unassembled WGS sequence"/>
</dbReference>
<protein>
    <submittedName>
        <fullName evidence="3">ATPase/histidine kinase/DNA gyrase B/HSP90 domain protein</fullName>
    </submittedName>
</protein>
<evidence type="ECO:0000256" key="1">
    <source>
        <dbReference type="SAM" id="Phobius"/>
    </source>
</evidence>
<dbReference type="InterPro" id="IPR036890">
    <property type="entry name" value="HATPase_C_sf"/>
</dbReference>
<evidence type="ECO:0000259" key="2">
    <source>
        <dbReference type="Pfam" id="PF14501"/>
    </source>
</evidence>
<feature type="domain" description="Sensor histidine kinase NatK-like C-terminal" evidence="2">
    <location>
        <begin position="177"/>
        <end position="282"/>
    </location>
</feature>
<keyword evidence="1" id="KW-0472">Membrane</keyword>
<dbReference type="HOGENOM" id="CLU_020211_8_0_9"/>
<keyword evidence="1" id="KW-1133">Transmembrane helix</keyword>
<proteinExistence type="predicted"/>
<dbReference type="InterPro" id="IPR032834">
    <property type="entry name" value="NatK-like_C"/>
</dbReference>
<keyword evidence="3" id="KW-0808">Transferase</keyword>
<accession>G9XSD6</accession>
<dbReference type="Pfam" id="PF14501">
    <property type="entry name" value="HATPase_c_5"/>
    <property type="match status" value="1"/>
</dbReference>
<dbReference type="Gene3D" id="1.10.287.130">
    <property type="match status" value="1"/>
</dbReference>
<dbReference type="PANTHER" id="PTHR40448">
    <property type="entry name" value="TWO-COMPONENT SENSOR HISTIDINE KINASE"/>
    <property type="match status" value="1"/>
</dbReference>
<dbReference type="PANTHER" id="PTHR40448:SF1">
    <property type="entry name" value="TWO-COMPONENT SENSOR HISTIDINE KINASE"/>
    <property type="match status" value="1"/>
</dbReference>